<organism evidence="1 2">
    <name type="scientific">Shewanella piezotolerans (strain WP3 / JCM 13877)</name>
    <dbReference type="NCBI Taxonomy" id="225849"/>
    <lineage>
        <taxon>Bacteria</taxon>
        <taxon>Pseudomonadati</taxon>
        <taxon>Pseudomonadota</taxon>
        <taxon>Gammaproteobacteria</taxon>
        <taxon>Alteromonadales</taxon>
        <taxon>Shewanellaceae</taxon>
        <taxon>Shewanella</taxon>
    </lineage>
</organism>
<reference evidence="1 2" key="1">
    <citation type="journal article" date="2008" name="PLoS ONE">
        <title>Environmental adaptation: genomic analysis of the piezotolerant and psychrotolerant deep-sea iron reducing bacterium Shewanella piezotolerans WP3.</title>
        <authorList>
            <person name="Wang F."/>
            <person name="Wang J."/>
            <person name="Jian H."/>
            <person name="Zhang B."/>
            <person name="Li S."/>
            <person name="Wang F."/>
            <person name="Zeng X."/>
            <person name="Gao L."/>
            <person name="Bartlett D.H."/>
            <person name="Yu J."/>
            <person name="Hu S."/>
            <person name="Xiao X."/>
        </authorList>
    </citation>
    <scope>NUCLEOTIDE SEQUENCE [LARGE SCALE GENOMIC DNA]</scope>
    <source>
        <strain evidence="2">WP3 / JCM 13877</strain>
    </source>
</reference>
<dbReference type="AlphaFoldDB" id="B8CTQ8"/>
<sequence>MQKAIAIFDAGIGSYSITEKLRKAFPKADLVYLADRASFPYGHKTQPELLSLIYSAMNFLQDNYSPQLIVLASNVPSVTVLEQVRELIDVPIIGVYPPVKKALDISTSSLVGVLGVKSLVCSEQMTRYIENNVIKGQQAKSFDASELVHLVESGEFLFNQEKTKETVKRYIDTLLVQYPTMDTFTLSSTHLPWLWDYFTTLYPTLNFLDPADDVVAGIRSVVDGSGDILGLVSTSEKSQFSVEDFKKMLDKLNINIPIEQVDIPQESRLSRSF</sequence>
<dbReference type="Proteomes" id="UP000000753">
    <property type="component" value="Chromosome"/>
</dbReference>
<accession>B8CTQ8</accession>
<dbReference type="eggNOG" id="COG0796">
    <property type="taxonomic scope" value="Bacteria"/>
</dbReference>
<keyword evidence="2" id="KW-1185">Reference proteome</keyword>
<dbReference type="RefSeq" id="WP_020914632.1">
    <property type="nucleotide sequence ID" value="NC_011566.1"/>
</dbReference>
<evidence type="ECO:0000313" key="1">
    <source>
        <dbReference type="EMBL" id="ACJ31302.1"/>
    </source>
</evidence>
<gene>
    <name evidence="1" type="ordered locus">swp_4666</name>
</gene>
<protein>
    <submittedName>
        <fullName evidence="1">Glutamate racemase</fullName>
    </submittedName>
</protein>
<dbReference type="GO" id="GO:0016855">
    <property type="term" value="F:racemase and epimerase activity, acting on amino acids and derivatives"/>
    <property type="evidence" value="ECO:0007669"/>
    <property type="project" value="InterPro"/>
</dbReference>
<evidence type="ECO:0000313" key="2">
    <source>
        <dbReference type="Proteomes" id="UP000000753"/>
    </source>
</evidence>
<dbReference type="Gene3D" id="3.40.50.1860">
    <property type="match status" value="2"/>
</dbReference>
<dbReference type="SUPFAM" id="SSF53681">
    <property type="entry name" value="Aspartate/glutamate racemase"/>
    <property type="match status" value="2"/>
</dbReference>
<dbReference type="InterPro" id="IPR001920">
    <property type="entry name" value="Asp/Glu_race"/>
</dbReference>
<dbReference type="EMBL" id="CP000472">
    <property type="protein sequence ID" value="ACJ31302.1"/>
    <property type="molecule type" value="Genomic_DNA"/>
</dbReference>
<proteinExistence type="predicted"/>
<dbReference type="OrthoDB" id="9801055at2"/>
<dbReference type="STRING" id="225849.swp_4666"/>
<name>B8CTQ8_SHEPW</name>
<dbReference type="HOGENOM" id="CLU_052344_1_0_6"/>
<dbReference type="KEGG" id="swp:swp_4666"/>